<dbReference type="GO" id="GO:0005829">
    <property type="term" value="C:cytosol"/>
    <property type="evidence" value="ECO:0007669"/>
    <property type="project" value="TreeGrafter"/>
</dbReference>
<evidence type="ECO:0000256" key="1">
    <source>
        <dbReference type="SAM" id="MobiDB-lite"/>
    </source>
</evidence>
<dbReference type="EMBL" id="CP127247">
    <property type="protein sequence ID" value="WIY23730.1"/>
    <property type="molecule type" value="Genomic_DNA"/>
</dbReference>
<keyword evidence="4" id="KW-1185">Reference proteome</keyword>
<feature type="domain" description="NADP-dependent oxidoreductase" evidence="2">
    <location>
        <begin position="7"/>
        <end position="302"/>
    </location>
</feature>
<organism evidence="3 4">
    <name type="scientific">Parasedimentitalea psychrophila</name>
    <dbReference type="NCBI Taxonomy" id="2997337"/>
    <lineage>
        <taxon>Bacteria</taxon>
        <taxon>Pseudomonadati</taxon>
        <taxon>Pseudomonadota</taxon>
        <taxon>Alphaproteobacteria</taxon>
        <taxon>Rhodobacterales</taxon>
        <taxon>Paracoccaceae</taxon>
        <taxon>Parasedimentitalea</taxon>
    </lineage>
</organism>
<feature type="region of interest" description="Disordered" evidence="1">
    <location>
        <begin position="320"/>
        <end position="360"/>
    </location>
</feature>
<gene>
    <name evidence="3" type="ORF">QPJ95_13855</name>
</gene>
<dbReference type="CDD" id="cd19162">
    <property type="entry name" value="AKR_FDH"/>
    <property type="match status" value="1"/>
</dbReference>
<name>A0A9Y2P5L7_9RHOB</name>
<feature type="compositionally biased region" description="Polar residues" evidence="1">
    <location>
        <begin position="330"/>
        <end position="339"/>
    </location>
</feature>
<evidence type="ECO:0000259" key="2">
    <source>
        <dbReference type="Pfam" id="PF00248"/>
    </source>
</evidence>
<dbReference type="PANTHER" id="PTHR42686">
    <property type="entry name" value="GH17980P-RELATED"/>
    <property type="match status" value="1"/>
</dbReference>
<dbReference type="SUPFAM" id="SSF51430">
    <property type="entry name" value="NAD(P)-linked oxidoreductase"/>
    <property type="match status" value="1"/>
</dbReference>
<dbReference type="Proteomes" id="UP001238334">
    <property type="component" value="Chromosome"/>
</dbReference>
<evidence type="ECO:0000313" key="4">
    <source>
        <dbReference type="Proteomes" id="UP001238334"/>
    </source>
</evidence>
<evidence type="ECO:0000313" key="3">
    <source>
        <dbReference type="EMBL" id="WIY23730.1"/>
    </source>
</evidence>
<protein>
    <submittedName>
        <fullName evidence="3">Aldo/keto reductase</fullName>
    </submittedName>
</protein>
<dbReference type="AlphaFoldDB" id="A0A9Y2P5L7"/>
<dbReference type="InterPro" id="IPR036812">
    <property type="entry name" value="NAD(P)_OxRdtase_dom_sf"/>
</dbReference>
<dbReference type="Gene3D" id="3.20.20.100">
    <property type="entry name" value="NADP-dependent oxidoreductase domain"/>
    <property type="match status" value="1"/>
</dbReference>
<dbReference type="GO" id="GO:0016491">
    <property type="term" value="F:oxidoreductase activity"/>
    <property type="evidence" value="ECO:0007669"/>
    <property type="project" value="InterPro"/>
</dbReference>
<dbReference type="Pfam" id="PF00248">
    <property type="entry name" value="Aldo_ket_red"/>
    <property type="match status" value="1"/>
</dbReference>
<proteinExistence type="predicted"/>
<dbReference type="PANTHER" id="PTHR42686:SF1">
    <property type="entry name" value="GH17980P-RELATED"/>
    <property type="match status" value="1"/>
</dbReference>
<dbReference type="KEGG" id="ppso:QPJ95_13855"/>
<dbReference type="InterPro" id="IPR020471">
    <property type="entry name" value="AKR"/>
</dbReference>
<dbReference type="RefSeq" id="WP_270921017.1">
    <property type="nucleotide sequence ID" value="NZ_CP127247.1"/>
</dbReference>
<dbReference type="InterPro" id="IPR023210">
    <property type="entry name" value="NADP_OxRdtase_dom"/>
</dbReference>
<reference evidence="3 4" key="1">
    <citation type="submission" date="2023-06" db="EMBL/GenBank/DDBJ databases">
        <title>Parasedimentitalea psychrophila sp. nov., a psychrophilic bacterium isolated from deep-sea sediment.</title>
        <authorList>
            <person name="Li A."/>
        </authorList>
    </citation>
    <scope>NUCLEOTIDE SEQUENCE [LARGE SCALE GENOMIC DNA]</scope>
    <source>
        <strain evidence="3 4">QS115</strain>
    </source>
</reference>
<dbReference type="InterPro" id="IPR044477">
    <property type="entry name" value="FDH-like"/>
</dbReference>
<accession>A0A9Y2P5L7</accession>
<sequence>MTGTVSIGLGFASLGASQQLPLADDVAEKIFEAALALNITRFDTSPLYGGGQSEYRLGKLLKGQPRDSYILSTKVGRYRPYGAVLADQRNNPTDIYDYSADACLRSIEKSLERLGVDRFDIVYIHDCDRFVKEAVAGAFPALCRLRDQGVIGRIGCASNTASTHEAILNRVDLDVLMVANSYSLLTQDAGARLLPFCLRNNISVELAAPFNSGILATGPGDMTTTYRYATPEPEILDRTRRIAAICDAYGVPLKRAALQYCARHPAVERLILGLVEPDDLRCNMVDMQMKIPSELWADLAEIGVPDPIAILEKSCRPGSQNYAGRPVSKRNIQTASTAHENQKEDVGNYAKLQQHPISGE</sequence>